<sequence>MKKLQVTVWVSTMLVFNWLHVASVNAREDVPATVTNAVPQAEIVGSQRFTYYFWDVYTATLFAPEGKWTPNKPFALKLDYVRNLKGKKIAQRSIDEMRQQGVSDEEKLNEWMSQMDDIFPDVDEGDTLTGVATESRHSAFYFNGRLVGTIEDEDFTRHFFNIWLGEKTSEPEFRHALLNNNN</sequence>
<gene>
    <name evidence="3" type="ORF">DCW74_00975</name>
    <name evidence="4" type="ORF">DEB45_07990</name>
</gene>
<feature type="domain" description="Chalcone isomerase" evidence="2">
    <location>
        <begin position="52"/>
        <end position="178"/>
    </location>
</feature>
<evidence type="ECO:0000256" key="1">
    <source>
        <dbReference type="SAM" id="SignalP"/>
    </source>
</evidence>
<feature type="chain" id="PRO_5033353153" description="Chalcone isomerase domain-containing protein" evidence="1">
    <location>
        <begin position="27"/>
        <end position="182"/>
    </location>
</feature>
<dbReference type="Gene3D" id="3.50.70.10">
    <property type="match status" value="1"/>
</dbReference>
<feature type="signal peptide" evidence="1">
    <location>
        <begin position="1"/>
        <end position="26"/>
    </location>
</feature>
<evidence type="ECO:0000313" key="5">
    <source>
        <dbReference type="Proteomes" id="UP000263517"/>
    </source>
</evidence>
<dbReference type="STRING" id="589873.EP12_15390"/>
<organism evidence="4 6">
    <name type="scientific">Alteromonas australica</name>
    <dbReference type="NCBI Taxonomy" id="589873"/>
    <lineage>
        <taxon>Bacteria</taxon>
        <taxon>Pseudomonadati</taxon>
        <taxon>Pseudomonadota</taxon>
        <taxon>Gammaproteobacteria</taxon>
        <taxon>Alteromonadales</taxon>
        <taxon>Alteromonadaceae</taxon>
        <taxon>Alteromonas/Salinimonas group</taxon>
        <taxon>Alteromonas</taxon>
    </lineage>
</organism>
<dbReference type="Proteomes" id="UP000264779">
    <property type="component" value="Unassembled WGS sequence"/>
</dbReference>
<proteinExistence type="predicted"/>
<evidence type="ECO:0000259" key="2">
    <source>
        <dbReference type="Pfam" id="PF16036"/>
    </source>
</evidence>
<dbReference type="Pfam" id="PF16036">
    <property type="entry name" value="Chalcone_3"/>
    <property type="match status" value="1"/>
</dbReference>
<comment type="caution">
    <text evidence="4">The sequence shown here is derived from an EMBL/GenBank/DDBJ whole genome shotgun (WGS) entry which is preliminary data.</text>
</comment>
<accession>A0A358DY62</accession>
<dbReference type="EMBL" id="DONK01000118">
    <property type="protein sequence ID" value="HBU51186.1"/>
    <property type="molecule type" value="Genomic_DNA"/>
</dbReference>
<dbReference type="InterPro" id="IPR016087">
    <property type="entry name" value="Chalcone_isomerase"/>
</dbReference>
<evidence type="ECO:0000313" key="6">
    <source>
        <dbReference type="Proteomes" id="UP000264779"/>
    </source>
</evidence>
<reference evidence="5 6" key="1">
    <citation type="journal article" date="2018" name="Nat. Biotechnol.">
        <title>A standardized bacterial taxonomy based on genome phylogeny substantially revises the tree of life.</title>
        <authorList>
            <person name="Parks D.H."/>
            <person name="Chuvochina M."/>
            <person name="Waite D.W."/>
            <person name="Rinke C."/>
            <person name="Skarshewski A."/>
            <person name="Chaumeil P.A."/>
            <person name="Hugenholtz P."/>
        </authorList>
    </citation>
    <scope>NUCLEOTIDE SEQUENCE [LARGE SCALE GENOMIC DNA]</scope>
    <source>
        <strain evidence="4">UBA11621</strain>
        <strain evidence="3">UBA11978</strain>
    </source>
</reference>
<dbReference type="RefSeq" id="WP_272963867.1">
    <property type="nucleotide sequence ID" value="NZ_CALBIY010000075.1"/>
</dbReference>
<protein>
    <recommendedName>
        <fullName evidence="2">Chalcone isomerase domain-containing protein</fullName>
    </recommendedName>
</protein>
<dbReference type="EMBL" id="DNAN01000035">
    <property type="protein sequence ID" value="HAW74291.1"/>
    <property type="molecule type" value="Genomic_DNA"/>
</dbReference>
<evidence type="ECO:0000313" key="3">
    <source>
        <dbReference type="EMBL" id="HAW74291.1"/>
    </source>
</evidence>
<dbReference type="InterPro" id="IPR016088">
    <property type="entry name" value="Chalcone_isomerase_3-sand"/>
</dbReference>
<evidence type="ECO:0000313" key="4">
    <source>
        <dbReference type="EMBL" id="HBU51186.1"/>
    </source>
</evidence>
<dbReference type="AlphaFoldDB" id="A0A358DY62"/>
<dbReference type="Proteomes" id="UP000263517">
    <property type="component" value="Unassembled WGS sequence"/>
</dbReference>
<name>A0A358DY62_9ALTE</name>
<keyword evidence="1" id="KW-0732">Signal</keyword>